<evidence type="ECO:0000256" key="1">
    <source>
        <dbReference type="SAM" id="MobiDB-lite"/>
    </source>
</evidence>
<protein>
    <submittedName>
        <fullName evidence="3">SseB family protein</fullName>
    </submittedName>
</protein>
<dbReference type="InterPro" id="IPR009839">
    <property type="entry name" value="SseB_N"/>
</dbReference>
<sequence length="170" mass="17951">MTDNGDEIPKPRPASRLADLGDVPGPTALFEPSTNSAVAPSVAERDEPLDEVAAARRGVARLLGEFRRSAVLVPFDTQDSLWTADFNGVRWICAFSDEEALARFAHAQGGAGREWAYRTILGARLLDVMVPMLPGPGGVALDVGSEDGMVFPPVAGIVPDEVAVDLGGVR</sequence>
<feature type="region of interest" description="Disordered" evidence="1">
    <location>
        <begin position="1"/>
        <end position="45"/>
    </location>
</feature>
<dbReference type="RefSeq" id="WP_364596447.1">
    <property type="nucleotide sequence ID" value="NZ_JBFAQK010000029.1"/>
</dbReference>
<dbReference type="Proteomes" id="UP001552521">
    <property type="component" value="Unassembled WGS sequence"/>
</dbReference>
<proteinExistence type="predicted"/>
<evidence type="ECO:0000259" key="2">
    <source>
        <dbReference type="Pfam" id="PF07179"/>
    </source>
</evidence>
<name>A0ABV3HXI4_9ACTN</name>
<feature type="domain" description="SseB protein N-terminal" evidence="2">
    <location>
        <begin position="49"/>
        <end position="153"/>
    </location>
</feature>
<evidence type="ECO:0000313" key="4">
    <source>
        <dbReference type="Proteomes" id="UP001552521"/>
    </source>
</evidence>
<comment type="caution">
    <text evidence="3">The sequence shown here is derived from an EMBL/GenBank/DDBJ whole genome shotgun (WGS) entry which is preliminary data.</text>
</comment>
<accession>A0ABV3HXI4</accession>
<organism evidence="3 4">
    <name type="scientific">Streptomyces kurssanovii</name>
    <dbReference type="NCBI Taxonomy" id="67312"/>
    <lineage>
        <taxon>Bacteria</taxon>
        <taxon>Bacillati</taxon>
        <taxon>Actinomycetota</taxon>
        <taxon>Actinomycetes</taxon>
        <taxon>Kitasatosporales</taxon>
        <taxon>Streptomycetaceae</taxon>
        <taxon>Streptomyces</taxon>
    </lineage>
</organism>
<reference evidence="3 4" key="1">
    <citation type="submission" date="2024-06" db="EMBL/GenBank/DDBJ databases">
        <title>The Natural Products Discovery Center: Release of the First 8490 Sequenced Strains for Exploring Actinobacteria Biosynthetic Diversity.</title>
        <authorList>
            <person name="Kalkreuter E."/>
            <person name="Kautsar S.A."/>
            <person name="Yang D."/>
            <person name="Bader C.D."/>
            <person name="Teijaro C.N."/>
            <person name="Fluegel L."/>
            <person name="Davis C.M."/>
            <person name="Simpson J.R."/>
            <person name="Lauterbach L."/>
            <person name="Steele A.D."/>
            <person name="Gui C."/>
            <person name="Meng S."/>
            <person name="Li G."/>
            <person name="Viehrig K."/>
            <person name="Ye F."/>
            <person name="Su P."/>
            <person name="Kiefer A.F."/>
            <person name="Nichols A."/>
            <person name="Cepeda A.J."/>
            <person name="Yan W."/>
            <person name="Fan B."/>
            <person name="Jiang Y."/>
            <person name="Adhikari A."/>
            <person name="Zheng C.-J."/>
            <person name="Schuster L."/>
            <person name="Cowan T.M."/>
            <person name="Smanski M.J."/>
            <person name="Chevrette M.G."/>
            <person name="De Carvalho L.P.S."/>
            <person name="Shen B."/>
        </authorList>
    </citation>
    <scope>NUCLEOTIDE SEQUENCE [LARGE SCALE GENOMIC DNA]</scope>
    <source>
        <strain evidence="3 4">NPDC049344</strain>
    </source>
</reference>
<gene>
    <name evidence="3" type="ORF">AB0K36_20950</name>
</gene>
<dbReference type="Pfam" id="PF07179">
    <property type="entry name" value="SseB"/>
    <property type="match status" value="1"/>
</dbReference>
<dbReference type="EMBL" id="JBFAQK010000029">
    <property type="protein sequence ID" value="MEV4683247.1"/>
    <property type="molecule type" value="Genomic_DNA"/>
</dbReference>
<evidence type="ECO:0000313" key="3">
    <source>
        <dbReference type="EMBL" id="MEV4683247.1"/>
    </source>
</evidence>
<keyword evidence="4" id="KW-1185">Reference proteome</keyword>